<keyword evidence="1" id="KW-0472">Membrane</keyword>
<keyword evidence="1" id="KW-0812">Transmembrane</keyword>
<dbReference type="Proteomes" id="UP000248021">
    <property type="component" value="Unassembled WGS sequence"/>
</dbReference>
<name>A0A2V3UAN0_9HYPH</name>
<dbReference type="OrthoDB" id="7375506at2"/>
<reference evidence="2 3" key="1">
    <citation type="submission" date="2018-05" db="EMBL/GenBank/DDBJ databases">
        <title>Genomic Encyclopedia of Type Strains, Phase IV (KMG-IV): sequencing the most valuable type-strain genomes for metagenomic binning, comparative biology and taxonomic classification.</title>
        <authorList>
            <person name="Goeker M."/>
        </authorList>
    </citation>
    <scope>NUCLEOTIDE SEQUENCE [LARGE SCALE GENOMIC DNA]</scope>
    <source>
        <strain evidence="2 3">DSM 6462</strain>
    </source>
</reference>
<organism evidence="2 3">
    <name type="scientific">Chelatococcus asaccharovorans</name>
    <dbReference type="NCBI Taxonomy" id="28210"/>
    <lineage>
        <taxon>Bacteria</taxon>
        <taxon>Pseudomonadati</taxon>
        <taxon>Pseudomonadota</taxon>
        <taxon>Alphaproteobacteria</taxon>
        <taxon>Hyphomicrobiales</taxon>
        <taxon>Chelatococcaceae</taxon>
        <taxon>Chelatococcus</taxon>
    </lineage>
</organism>
<feature type="transmembrane region" description="Helical" evidence="1">
    <location>
        <begin position="26"/>
        <end position="44"/>
    </location>
</feature>
<comment type="caution">
    <text evidence="2">The sequence shown here is derived from an EMBL/GenBank/DDBJ whole genome shotgun (WGS) entry which is preliminary data.</text>
</comment>
<feature type="transmembrane region" description="Helical" evidence="1">
    <location>
        <begin position="137"/>
        <end position="154"/>
    </location>
</feature>
<feature type="transmembrane region" description="Helical" evidence="1">
    <location>
        <begin position="106"/>
        <end position="130"/>
    </location>
</feature>
<gene>
    <name evidence="2" type="ORF">C7450_1032</name>
</gene>
<proteinExistence type="predicted"/>
<evidence type="ECO:0000313" key="2">
    <source>
        <dbReference type="EMBL" id="PXW61487.1"/>
    </source>
</evidence>
<feature type="transmembrane region" description="Helical" evidence="1">
    <location>
        <begin position="50"/>
        <end position="69"/>
    </location>
</feature>
<keyword evidence="3" id="KW-1185">Reference proteome</keyword>
<evidence type="ECO:0000256" key="1">
    <source>
        <dbReference type="SAM" id="Phobius"/>
    </source>
</evidence>
<evidence type="ECO:0000313" key="3">
    <source>
        <dbReference type="Proteomes" id="UP000248021"/>
    </source>
</evidence>
<feature type="transmembrane region" description="Helical" evidence="1">
    <location>
        <begin position="81"/>
        <end position="100"/>
    </location>
</feature>
<dbReference type="EMBL" id="QJJK01000003">
    <property type="protein sequence ID" value="PXW61487.1"/>
    <property type="molecule type" value="Genomic_DNA"/>
</dbReference>
<dbReference type="RefSeq" id="WP_110373800.1">
    <property type="nucleotide sequence ID" value="NZ_CAKNFM010000006.1"/>
</dbReference>
<feature type="transmembrane region" description="Helical" evidence="1">
    <location>
        <begin position="160"/>
        <end position="180"/>
    </location>
</feature>
<dbReference type="AlphaFoldDB" id="A0A2V3UAN0"/>
<sequence>MADLDNFGNATPAAAPRHSDFWMREMPYLVILIMTACGVGYVSLTRQPIALYWQLMAIVIAIICIVVGWPEARDTSRRWRLIWRQVLHWGAFLLAMYLVFLPSVQAIANIDSTGLIILLILALSTFVAGVHIGSWRMCANGIVMGLAVPTVAWLDQSALILTLILIVVLALAGAVIWYRLRG</sequence>
<accession>A0A2V3UAN0</accession>
<protein>
    <submittedName>
        <fullName evidence="2">Uncharacterized protein</fullName>
    </submittedName>
</protein>
<keyword evidence="1" id="KW-1133">Transmembrane helix</keyword>